<proteinExistence type="predicted"/>
<dbReference type="SUPFAM" id="SSF54695">
    <property type="entry name" value="POZ domain"/>
    <property type="match status" value="1"/>
</dbReference>
<dbReference type="SUPFAM" id="SSF49599">
    <property type="entry name" value="TRAF domain-like"/>
    <property type="match status" value="1"/>
</dbReference>
<dbReference type="Pfam" id="PF00651">
    <property type="entry name" value="BTB"/>
    <property type="match status" value="1"/>
</dbReference>
<dbReference type="AlphaFoldDB" id="A0AAN5CSC6"/>
<feature type="domain" description="BTB" evidence="1">
    <location>
        <begin position="160"/>
        <end position="227"/>
    </location>
</feature>
<dbReference type="SMART" id="SM00225">
    <property type="entry name" value="BTB"/>
    <property type="match status" value="1"/>
</dbReference>
<dbReference type="CDD" id="cd18186">
    <property type="entry name" value="BTB_POZ_ZBTB_KLHL-like"/>
    <property type="match status" value="1"/>
</dbReference>
<sequence length="321" mass="36923">MAGRGRSILTEDMKRAPDGVIRFSFDGQLRGGGTDHRNSSIIQVGGVPWRAQARRKENLFIIFECLQNQSTPWTIDVKSEITLVNSDALKNVTKKDSDEIEDSDAWTAFTLMDWNDVVDKEKGFIIDDKITIEFHFWLTRLEGINAHPWIDFTDSSDPCHDVALVIQGEKVHVSKAILASHSPYFRTLFFGDFAEKNKKEIELKDIDREEFIEMLYVIYPSNTKITEESAEYLLGLGDRFQIMYVIERAEKVIIDADRSVISDTEKLLIADKYKLTALKNRCISSLSSVEKLWELKESSIYEELSVEMMRALFEKTLKMID</sequence>
<comment type="caution">
    <text evidence="2">The sequence shown here is derived from an EMBL/GenBank/DDBJ whole genome shotgun (WGS) entry which is preliminary data.</text>
</comment>
<name>A0AAN5CSC6_9BILA</name>
<dbReference type="PANTHER" id="PTHR47022:SF1">
    <property type="entry name" value="BTB AND MATH DOMAIN-CONTAINING PROTEIN 36-RELATED"/>
    <property type="match status" value="1"/>
</dbReference>
<dbReference type="InterPro" id="IPR000210">
    <property type="entry name" value="BTB/POZ_dom"/>
</dbReference>
<protein>
    <recommendedName>
        <fullName evidence="1">BTB domain-containing protein</fullName>
    </recommendedName>
</protein>
<dbReference type="CDD" id="cd00121">
    <property type="entry name" value="MATH"/>
    <property type="match status" value="1"/>
</dbReference>
<dbReference type="InterPro" id="IPR008974">
    <property type="entry name" value="TRAF-like"/>
</dbReference>
<reference evidence="3" key="1">
    <citation type="submission" date="2022-10" db="EMBL/GenBank/DDBJ databases">
        <title>Genome assembly of Pristionchus species.</title>
        <authorList>
            <person name="Yoshida K."/>
            <person name="Sommer R.J."/>
        </authorList>
    </citation>
    <scope>NUCLEOTIDE SEQUENCE [LARGE SCALE GENOMIC DNA]</scope>
    <source>
        <strain evidence="3">RS5460</strain>
    </source>
</reference>
<dbReference type="SMART" id="SM00061">
    <property type="entry name" value="MATH"/>
    <property type="match status" value="1"/>
</dbReference>
<dbReference type="InterPro" id="IPR002083">
    <property type="entry name" value="MATH/TRAF_dom"/>
</dbReference>
<dbReference type="Gene3D" id="2.60.210.10">
    <property type="entry name" value="Apoptosis, Tumor Necrosis Factor Receptor Associated Protein 2, Chain A"/>
    <property type="match status" value="1"/>
</dbReference>
<dbReference type="Gene3D" id="3.30.710.10">
    <property type="entry name" value="Potassium Channel Kv1.1, Chain A"/>
    <property type="match status" value="1"/>
</dbReference>
<accession>A0AAN5CSC6</accession>
<gene>
    <name evidence="2" type="ORF">PMAYCL1PPCAC_19907</name>
</gene>
<organism evidence="2 3">
    <name type="scientific">Pristionchus mayeri</name>
    <dbReference type="NCBI Taxonomy" id="1317129"/>
    <lineage>
        <taxon>Eukaryota</taxon>
        <taxon>Metazoa</taxon>
        <taxon>Ecdysozoa</taxon>
        <taxon>Nematoda</taxon>
        <taxon>Chromadorea</taxon>
        <taxon>Rhabditida</taxon>
        <taxon>Rhabditina</taxon>
        <taxon>Diplogasteromorpha</taxon>
        <taxon>Diplogasteroidea</taxon>
        <taxon>Neodiplogasteridae</taxon>
        <taxon>Pristionchus</taxon>
    </lineage>
</organism>
<dbReference type="InterPro" id="IPR011333">
    <property type="entry name" value="SKP1/BTB/POZ_sf"/>
</dbReference>
<evidence type="ECO:0000313" key="2">
    <source>
        <dbReference type="EMBL" id="GMR49712.1"/>
    </source>
</evidence>
<evidence type="ECO:0000313" key="3">
    <source>
        <dbReference type="Proteomes" id="UP001328107"/>
    </source>
</evidence>
<evidence type="ECO:0000259" key="1">
    <source>
        <dbReference type="PROSITE" id="PS50097"/>
    </source>
</evidence>
<dbReference type="PROSITE" id="PS50097">
    <property type="entry name" value="BTB"/>
    <property type="match status" value="1"/>
</dbReference>
<dbReference type="EMBL" id="BTRK01000004">
    <property type="protein sequence ID" value="GMR49712.1"/>
    <property type="molecule type" value="Genomic_DNA"/>
</dbReference>
<dbReference type="Pfam" id="PF00917">
    <property type="entry name" value="MATH"/>
    <property type="match status" value="1"/>
</dbReference>
<keyword evidence="3" id="KW-1185">Reference proteome</keyword>
<dbReference type="Proteomes" id="UP001328107">
    <property type="component" value="Unassembled WGS sequence"/>
</dbReference>
<dbReference type="PANTHER" id="PTHR47022">
    <property type="entry name" value="BTB AND MATH DOMAIN-CONTAINING PROTEIN 36-RELATED"/>
    <property type="match status" value="1"/>
</dbReference>